<accession>A0A1I3UK33</accession>
<dbReference type="InterPro" id="IPR008278">
    <property type="entry name" value="4-PPantetheinyl_Trfase_dom"/>
</dbReference>
<gene>
    <name evidence="3" type="ORF">SAMN04487893_11828</name>
</gene>
<dbReference type="OrthoDB" id="663853at2"/>
<dbReference type="InterPro" id="IPR037143">
    <property type="entry name" value="4-PPantetheinyl_Trfase_dom_sf"/>
</dbReference>
<dbReference type="EMBL" id="FORU01000018">
    <property type="protein sequence ID" value="SFJ83262.1"/>
    <property type="molecule type" value="Genomic_DNA"/>
</dbReference>
<dbReference type="AlphaFoldDB" id="A0A1I3UK33"/>
<name>A0A1I3UK33_9FLAO</name>
<evidence type="ECO:0000313" key="3">
    <source>
        <dbReference type="EMBL" id="SFJ83262.1"/>
    </source>
</evidence>
<keyword evidence="1 3" id="KW-0808">Transferase</keyword>
<proteinExistence type="predicted"/>
<keyword evidence="4" id="KW-1185">Reference proteome</keyword>
<dbReference type="GO" id="GO:0000287">
    <property type="term" value="F:magnesium ion binding"/>
    <property type="evidence" value="ECO:0007669"/>
    <property type="project" value="InterPro"/>
</dbReference>
<organism evidence="3 4">
    <name type="scientific">Myroides guanonis</name>
    <dbReference type="NCBI Taxonomy" id="1150112"/>
    <lineage>
        <taxon>Bacteria</taxon>
        <taxon>Pseudomonadati</taxon>
        <taxon>Bacteroidota</taxon>
        <taxon>Flavobacteriia</taxon>
        <taxon>Flavobacteriales</taxon>
        <taxon>Flavobacteriaceae</taxon>
        <taxon>Myroides</taxon>
    </lineage>
</organism>
<dbReference type="Proteomes" id="UP000243887">
    <property type="component" value="Unassembled WGS sequence"/>
</dbReference>
<evidence type="ECO:0000259" key="2">
    <source>
        <dbReference type="Pfam" id="PF01648"/>
    </source>
</evidence>
<feature type="domain" description="4'-phosphopantetheinyl transferase" evidence="2">
    <location>
        <begin position="2"/>
        <end position="83"/>
    </location>
</feature>
<reference evidence="4" key="1">
    <citation type="submission" date="2016-10" db="EMBL/GenBank/DDBJ databases">
        <authorList>
            <person name="Varghese N."/>
            <person name="Submissions S."/>
        </authorList>
    </citation>
    <scope>NUCLEOTIDE SEQUENCE [LARGE SCALE GENOMIC DNA]</scope>
    <source>
        <strain evidence="4">DSM 26542</strain>
    </source>
</reference>
<evidence type="ECO:0000256" key="1">
    <source>
        <dbReference type="ARBA" id="ARBA00022679"/>
    </source>
</evidence>
<dbReference type="STRING" id="1150112.SAMN04487893_11828"/>
<dbReference type="GO" id="GO:0008897">
    <property type="term" value="F:holo-[acyl-carrier-protein] synthase activity"/>
    <property type="evidence" value="ECO:0007669"/>
    <property type="project" value="InterPro"/>
</dbReference>
<sequence>MIGNDVIDLSLSRRESDWQRKGFIQKLFTTKEQRLIVNNSNSETIVWLFWSMKEAAYKIHNRQTKRREFIPQKFECLILTETTTCVTGIVRFLDMVYYTKTDISIEFLHTVAVTSLNDLEDIIQIERRGIGKDEHGIPYLLSAQNKHQQAVSISNHGRFEKVVLIKNKKVPSI</sequence>
<protein>
    <submittedName>
        <fullName evidence="3">4'-phosphopantetheinyl transferase superfamily protein</fullName>
    </submittedName>
</protein>
<dbReference type="SUPFAM" id="SSF56214">
    <property type="entry name" value="4'-phosphopantetheinyl transferase"/>
    <property type="match status" value="1"/>
</dbReference>
<dbReference type="Pfam" id="PF01648">
    <property type="entry name" value="ACPS"/>
    <property type="match status" value="1"/>
</dbReference>
<dbReference type="Gene3D" id="3.90.470.20">
    <property type="entry name" value="4'-phosphopantetheinyl transferase domain"/>
    <property type="match status" value="1"/>
</dbReference>
<dbReference type="RefSeq" id="WP_090681094.1">
    <property type="nucleotide sequence ID" value="NZ_FORU01000018.1"/>
</dbReference>
<evidence type="ECO:0000313" key="4">
    <source>
        <dbReference type="Proteomes" id="UP000243887"/>
    </source>
</evidence>